<feature type="region of interest" description="Disordered" evidence="1">
    <location>
        <begin position="87"/>
        <end position="128"/>
    </location>
</feature>
<dbReference type="EMBL" id="JASBNA010000001">
    <property type="protein sequence ID" value="KAK7695448.1"/>
    <property type="molecule type" value="Genomic_DNA"/>
</dbReference>
<feature type="compositionally biased region" description="Acidic residues" evidence="1">
    <location>
        <begin position="87"/>
        <end position="98"/>
    </location>
</feature>
<keyword evidence="3" id="KW-1185">Reference proteome</keyword>
<sequence>MIPNFALDNMVEKHLTLLAERGAKEWATNSDNYRNWEQRKRKWKTTASDRVKKSKKQPPPPPPMAVTAAEPFAAVLPFIYDEDPFDEDYVDDSGESDGDVIPIELLMPPDAANNATRRRRRRRRRTNT</sequence>
<feature type="region of interest" description="Disordered" evidence="1">
    <location>
        <begin position="28"/>
        <end position="68"/>
    </location>
</feature>
<proteinExistence type="predicted"/>
<dbReference type="AlphaFoldDB" id="A0AAW0GX97"/>
<evidence type="ECO:0000313" key="2">
    <source>
        <dbReference type="EMBL" id="KAK7695448.1"/>
    </source>
</evidence>
<evidence type="ECO:0000313" key="3">
    <source>
        <dbReference type="Proteomes" id="UP001385951"/>
    </source>
</evidence>
<name>A0AAW0GX97_9APHY</name>
<accession>A0AAW0GX97</accession>
<comment type="caution">
    <text evidence="2">The sequence shown here is derived from an EMBL/GenBank/DDBJ whole genome shotgun (WGS) entry which is preliminary data.</text>
</comment>
<protein>
    <submittedName>
        <fullName evidence="2">Uncharacterized protein</fullName>
    </submittedName>
</protein>
<reference evidence="2 3" key="1">
    <citation type="submission" date="2022-09" db="EMBL/GenBank/DDBJ databases">
        <authorList>
            <person name="Palmer J.M."/>
        </authorList>
    </citation>
    <scope>NUCLEOTIDE SEQUENCE [LARGE SCALE GENOMIC DNA]</scope>
    <source>
        <strain evidence="2 3">DSM 7382</strain>
    </source>
</reference>
<evidence type="ECO:0000256" key="1">
    <source>
        <dbReference type="SAM" id="MobiDB-lite"/>
    </source>
</evidence>
<feature type="compositionally biased region" description="Basic residues" evidence="1">
    <location>
        <begin position="116"/>
        <end position="128"/>
    </location>
</feature>
<organism evidence="2 3">
    <name type="scientific">Cerrena zonata</name>
    <dbReference type="NCBI Taxonomy" id="2478898"/>
    <lineage>
        <taxon>Eukaryota</taxon>
        <taxon>Fungi</taxon>
        <taxon>Dikarya</taxon>
        <taxon>Basidiomycota</taxon>
        <taxon>Agaricomycotina</taxon>
        <taxon>Agaricomycetes</taxon>
        <taxon>Polyporales</taxon>
        <taxon>Cerrenaceae</taxon>
        <taxon>Cerrena</taxon>
    </lineage>
</organism>
<gene>
    <name evidence="2" type="ORF">QCA50_000084</name>
</gene>
<dbReference type="Proteomes" id="UP001385951">
    <property type="component" value="Unassembled WGS sequence"/>
</dbReference>